<dbReference type="GO" id="GO:0004467">
    <property type="term" value="F:long-chain fatty acid-CoA ligase activity"/>
    <property type="evidence" value="ECO:0007669"/>
    <property type="project" value="TreeGrafter"/>
</dbReference>
<keyword evidence="6" id="KW-1185">Reference proteome</keyword>
<keyword evidence="2" id="KW-0436">Ligase</keyword>
<dbReference type="Gene3D" id="3.40.50.12780">
    <property type="entry name" value="N-terminal domain of ligase-like"/>
    <property type="match status" value="1"/>
</dbReference>
<protein>
    <recommendedName>
        <fullName evidence="7">AMP-dependent synthetase/ligase domain-containing protein</fullName>
    </recommendedName>
</protein>
<dbReference type="GO" id="GO:0005524">
    <property type="term" value="F:ATP binding"/>
    <property type="evidence" value="ECO:0007669"/>
    <property type="project" value="UniProtKB-KW"/>
</dbReference>
<dbReference type="AlphaFoldDB" id="A0A9P6LZG5"/>
<organism evidence="5 6">
    <name type="scientific">Modicella reniformis</name>
    <dbReference type="NCBI Taxonomy" id="1440133"/>
    <lineage>
        <taxon>Eukaryota</taxon>
        <taxon>Fungi</taxon>
        <taxon>Fungi incertae sedis</taxon>
        <taxon>Mucoromycota</taxon>
        <taxon>Mortierellomycotina</taxon>
        <taxon>Mortierellomycetes</taxon>
        <taxon>Mortierellales</taxon>
        <taxon>Mortierellaceae</taxon>
        <taxon>Modicella</taxon>
    </lineage>
</organism>
<reference evidence="5" key="1">
    <citation type="journal article" date="2020" name="Fungal Divers.">
        <title>Resolving the Mortierellaceae phylogeny through synthesis of multi-gene phylogenetics and phylogenomics.</title>
        <authorList>
            <person name="Vandepol N."/>
            <person name="Liber J."/>
            <person name="Desiro A."/>
            <person name="Na H."/>
            <person name="Kennedy M."/>
            <person name="Barry K."/>
            <person name="Grigoriev I.V."/>
            <person name="Miller A.N."/>
            <person name="O'Donnell K."/>
            <person name="Stajich J.E."/>
            <person name="Bonito G."/>
        </authorList>
    </citation>
    <scope>NUCLEOTIDE SEQUENCE</scope>
    <source>
        <strain evidence="5">MES-2147</strain>
    </source>
</reference>
<evidence type="ECO:0000256" key="1">
    <source>
        <dbReference type="ARBA" id="ARBA00006432"/>
    </source>
</evidence>
<dbReference type="GO" id="GO:0005811">
    <property type="term" value="C:lipid droplet"/>
    <property type="evidence" value="ECO:0007669"/>
    <property type="project" value="TreeGrafter"/>
</dbReference>
<dbReference type="GO" id="GO:0005783">
    <property type="term" value="C:endoplasmic reticulum"/>
    <property type="evidence" value="ECO:0007669"/>
    <property type="project" value="TreeGrafter"/>
</dbReference>
<dbReference type="OrthoDB" id="445695at2759"/>
<name>A0A9P6LZG5_9FUNG</name>
<evidence type="ECO:0000256" key="2">
    <source>
        <dbReference type="ARBA" id="ARBA00022598"/>
    </source>
</evidence>
<evidence type="ECO:0000256" key="4">
    <source>
        <dbReference type="ARBA" id="ARBA00022840"/>
    </source>
</evidence>
<accession>A0A9P6LZG5</accession>
<keyword evidence="3" id="KW-0547">Nucleotide-binding</keyword>
<dbReference type="Proteomes" id="UP000749646">
    <property type="component" value="Unassembled WGS sequence"/>
</dbReference>
<dbReference type="PANTHER" id="PTHR43272">
    <property type="entry name" value="LONG-CHAIN-FATTY-ACID--COA LIGASE"/>
    <property type="match status" value="1"/>
</dbReference>
<keyword evidence="4" id="KW-0067">ATP-binding</keyword>
<evidence type="ECO:0000256" key="3">
    <source>
        <dbReference type="ARBA" id="ARBA00022741"/>
    </source>
</evidence>
<sequence length="153" mass="17006">MEGETKKAMTGDGWFKTGDIGTMNQDGTLSIKDRVKNLVKLSHGEYVALEKCEAIYRDSKEIKNICIIADNGCPVLLAVVEPTEPGASDKDILEALKSQARSGGLSRPETVQGVIVDDSDWTKNGFLTSSSKIKRREIKKKHDKEITEMMKRY</sequence>
<dbReference type="PANTHER" id="PTHR43272:SF83">
    <property type="entry name" value="ACYL-COA SYNTHETASE LONG-CHAIN, ISOFORM J"/>
    <property type="match status" value="1"/>
</dbReference>
<dbReference type="GO" id="GO:0005886">
    <property type="term" value="C:plasma membrane"/>
    <property type="evidence" value="ECO:0007669"/>
    <property type="project" value="TreeGrafter"/>
</dbReference>
<evidence type="ECO:0008006" key="7">
    <source>
        <dbReference type="Google" id="ProtNLM"/>
    </source>
</evidence>
<gene>
    <name evidence="5" type="ORF">BGZ65_004108</name>
</gene>
<comment type="caution">
    <text evidence="5">The sequence shown here is derived from an EMBL/GenBank/DDBJ whole genome shotgun (WGS) entry which is preliminary data.</text>
</comment>
<proteinExistence type="inferred from homology"/>
<evidence type="ECO:0000313" key="5">
    <source>
        <dbReference type="EMBL" id="KAF9954342.1"/>
    </source>
</evidence>
<dbReference type="GO" id="GO:0035336">
    <property type="term" value="P:long-chain fatty-acyl-CoA metabolic process"/>
    <property type="evidence" value="ECO:0007669"/>
    <property type="project" value="TreeGrafter"/>
</dbReference>
<dbReference type="EMBL" id="JAAAHW010006838">
    <property type="protein sequence ID" value="KAF9954342.1"/>
    <property type="molecule type" value="Genomic_DNA"/>
</dbReference>
<evidence type="ECO:0000313" key="6">
    <source>
        <dbReference type="Proteomes" id="UP000749646"/>
    </source>
</evidence>
<dbReference type="SUPFAM" id="SSF56801">
    <property type="entry name" value="Acetyl-CoA synthetase-like"/>
    <property type="match status" value="1"/>
</dbReference>
<dbReference type="InterPro" id="IPR042099">
    <property type="entry name" value="ANL_N_sf"/>
</dbReference>
<comment type="similarity">
    <text evidence="1">Belongs to the ATP-dependent AMP-binding enzyme family.</text>
</comment>